<dbReference type="GO" id="GO:0000329">
    <property type="term" value="C:fungal-type vacuole membrane"/>
    <property type="evidence" value="ECO:0007669"/>
    <property type="project" value="TreeGrafter"/>
</dbReference>
<keyword evidence="9" id="KW-1185">Reference proteome</keyword>
<evidence type="ECO:0000256" key="6">
    <source>
        <dbReference type="ARBA" id="ARBA00023136"/>
    </source>
</evidence>
<evidence type="ECO:0000313" key="8">
    <source>
        <dbReference type="EMBL" id="EGW32825.1"/>
    </source>
</evidence>
<comment type="subcellular location">
    <subcellularLocation>
        <location evidence="1">Membrane</location>
        <topology evidence="1">Multi-pass membrane protein</topology>
    </subcellularLocation>
</comment>
<reference evidence="8 9" key="1">
    <citation type="journal article" date="2011" name="Proc. Natl. Acad. Sci. U.S.A.">
        <title>Comparative genomics of xylose-fermenting fungi for enhanced biofuel production.</title>
        <authorList>
            <person name="Wohlbach D.J."/>
            <person name="Kuo A."/>
            <person name="Sato T.K."/>
            <person name="Potts K.M."/>
            <person name="Salamov A.A."/>
            <person name="LaButti K.M."/>
            <person name="Sun H."/>
            <person name="Clum A."/>
            <person name="Pangilinan J.L."/>
            <person name="Lindquist E.A."/>
            <person name="Lucas S."/>
            <person name="Lapidus A."/>
            <person name="Jin M."/>
            <person name="Gunawan C."/>
            <person name="Balan V."/>
            <person name="Dale B.E."/>
            <person name="Jeffries T.W."/>
            <person name="Zinkel R."/>
            <person name="Barry K.W."/>
            <person name="Grigoriev I.V."/>
            <person name="Gasch A.P."/>
        </authorList>
    </citation>
    <scope>NUCLEOTIDE SEQUENCE [LARGE SCALE GENOMIC DNA]</scope>
    <source>
        <strain evidence="9">NRRL Y-27907 / 11-Y1</strain>
    </source>
</reference>
<dbReference type="Pfam" id="PF02133">
    <property type="entry name" value="Transp_cyt_pur"/>
    <property type="match status" value="1"/>
</dbReference>
<dbReference type="GeneID" id="18873256"/>
<dbReference type="GO" id="GO:0015205">
    <property type="term" value="F:nucleobase transmembrane transporter activity"/>
    <property type="evidence" value="ECO:0007669"/>
    <property type="project" value="TreeGrafter"/>
</dbReference>
<keyword evidence="3" id="KW-0813">Transport</keyword>
<dbReference type="Gene3D" id="1.10.4160.10">
    <property type="entry name" value="Hydantoin permease"/>
    <property type="match status" value="1"/>
</dbReference>
<dbReference type="PANTHER" id="PTHR31806:SF1">
    <property type="entry name" value="PURINE-CYTOSINE PERMEASE FCY2-RELATED"/>
    <property type="match status" value="1"/>
</dbReference>
<evidence type="ECO:0000256" key="2">
    <source>
        <dbReference type="ARBA" id="ARBA00008974"/>
    </source>
</evidence>
<feature type="transmembrane region" description="Helical" evidence="7">
    <location>
        <begin position="182"/>
        <end position="202"/>
    </location>
</feature>
<dbReference type="HOGENOM" id="CLU_026016_1_0_1"/>
<dbReference type="RefSeq" id="XP_007374340.1">
    <property type="nucleotide sequence ID" value="XM_007374278.1"/>
</dbReference>
<dbReference type="STRING" id="619300.G3AMH3"/>
<dbReference type="AlphaFoldDB" id="G3AMH3"/>
<protein>
    <recommendedName>
        <fullName evidence="10">Purine-cytosine permease</fullName>
    </recommendedName>
</protein>
<dbReference type="PANTHER" id="PTHR31806">
    <property type="entry name" value="PURINE-CYTOSINE PERMEASE FCY2-RELATED"/>
    <property type="match status" value="1"/>
</dbReference>
<evidence type="ECO:0000313" key="9">
    <source>
        <dbReference type="Proteomes" id="UP000000709"/>
    </source>
</evidence>
<dbReference type="InParanoid" id="G3AMH3"/>
<dbReference type="OrthoDB" id="2116389at2759"/>
<feature type="transmembrane region" description="Helical" evidence="7">
    <location>
        <begin position="253"/>
        <end position="272"/>
    </location>
</feature>
<proteinExistence type="inferred from homology"/>
<feature type="transmembrane region" description="Helical" evidence="7">
    <location>
        <begin position="292"/>
        <end position="311"/>
    </location>
</feature>
<dbReference type="OMA" id="GRWANYE"/>
<organism evidence="9">
    <name type="scientific">Spathaspora passalidarum (strain NRRL Y-27907 / 11-Y1)</name>
    <dbReference type="NCBI Taxonomy" id="619300"/>
    <lineage>
        <taxon>Eukaryota</taxon>
        <taxon>Fungi</taxon>
        <taxon>Dikarya</taxon>
        <taxon>Ascomycota</taxon>
        <taxon>Saccharomycotina</taxon>
        <taxon>Pichiomycetes</taxon>
        <taxon>Debaryomycetaceae</taxon>
        <taxon>Spathaspora</taxon>
    </lineage>
</organism>
<dbReference type="KEGG" id="spaa:SPAPADRAFT_60168"/>
<name>G3AMH3_SPAPN</name>
<dbReference type="FunCoup" id="G3AMH3">
    <property type="interactions" value="47"/>
</dbReference>
<dbReference type="GO" id="GO:0005886">
    <property type="term" value="C:plasma membrane"/>
    <property type="evidence" value="ECO:0007669"/>
    <property type="project" value="TreeGrafter"/>
</dbReference>
<keyword evidence="6 7" id="KW-0472">Membrane</keyword>
<dbReference type="InterPro" id="IPR026030">
    <property type="entry name" value="Pur-cyt_permease_Fcy2/21/22"/>
</dbReference>
<dbReference type="InterPro" id="IPR001248">
    <property type="entry name" value="Pur-cyt_permease"/>
</dbReference>
<dbReference type="GO" id="GO:0015856">
    <property type="term" value="P:cytosine transport"/>
    <property type="evidence" value="ECO:0007669"/>
    <property type="project" value="TreeGrafter"/>
</dbReference>
<evidence type="ECO:0000256" key="1">
    <source>
        <dbReference type="ARBA" id="ARBA00004141"/>
    </source>
</evidence>
<feature type="non-terminal residue" evidence="8">
    <location>
        <position position="1"/>
    </location>
</feature>
<evidence type="ECO:0008006" key="10">
    <source>
        <dbReference type="Google" id="ProtNLM"/>
    </source>
</evidence>
<feature type="transmembrane region" description="Helical" evidence="7">
    <location>
        <begin position="85"/>
        <end position="108"/>
    </location>
</feature>
<gene>
    <name evidence="8" type="ORF">SPAPADRAFT_60168</name>
</gene>
<keyword evidence="5 7" id="KW-1133">Transmembrane helix</keyword>
<evidence type="ECO:0000256" key="4">
    <source>
        <dbReference type="ARBA" id="ARBA00022692"/>
    </source>
</evidence>
<feature type="transmembrane region" description="Helical" evidence="7">
    <location>
        <begin position="214"/>
        <end position="232"/>
    </location>
</feature>
<comment type="similarity">
    <text evidence="2">Belongs to the purine-cytosine permease (2.A.39) family.</text>
</comment>
<dbReference type="Proteomes" id="UP000000709">
    <property type="component" value="Unassembled WGS sequence"/>
</dbReference>
<evidence type="ECO:0000256" key="3">
    <source>
        <dbReference type="ARBA" id="ARBA00022448"/>
    </source>
</evidence>
<dbReference type="eggNOG" id="ENOG502QQ8Y">
    <property type="taxonomic scope" value="Eukaryota"/>
</dbReference>
<sequence>TFFGYNVIHHYEKWSWIPNLAVFLVIIARFSMSGNFTSEAFVGGPTTAGNVLSFGGTIFGFATGWTTYASDYTVYQPRNANLYKIFFSIFFGLWCPLLFTLILGAGCATGTLTNQRWADLYNEYSVGGLVYAIIVEDSLHGFGQFCCVLLALSTVANNVPNMYSLALSVQAFWSPLAKVPRVCWTILGNCVTLAICIPAYYLFESVMENFMNLIAYYLAIYESLMLAEHFVWNKGKFSAYDYENFHDKKSYPIGIAGTFGFCCGVAGVVLGMNQTWYSGVIARQIGEFGGDIAFELGFAFSFIGFNAVRYFEKKYFR</sequence>
<dbReference type="EMBL" id="GL996501">
    <property type="protein sequence ID" value="EGW32825.1"/>
    <property type="molecule type" value="Genomic_DNA"/>
</dbReference>
<evidence type="ECO:0000256" key="5">
    <source>
        <dbReference type="ARBA" id="ARBA00022989"/>
    </source>
</evidence>
<accession>G3AMH3</accession>
<feature type="transmembrane region" description="Helical" evidence="7">
    <location>
        <begin position="16"/>
        <end position="36"/>
    </location>
</feature>
<keyword evidence="4 7" id="KW-0812">Transmembrane</keyword>
<evidence type="ECO:0000256" key="7">
    <source>
        <dbReference type="SAM" id="Phobius"/>
    </source>
</evidence>
<feature type="transmembrane region" description="Helical" evidence="7">
    <location>
        <begin position="48"/>
        <end position="65"/>
    </location>
</feature>